<dbReference type="AlphaFoldDB" id="A0A8H6FXT2"/>
<protein>
    <submittedName>
        <fullName evidence="1">Uncharacterized protein</fullName>
    </submittedName>
</protein>
<name>A0A8H6FXT2_9LECA</name>
<organism evidence="1 2">
    <name type="scientific">Letharia columbiana</name>
    <dbReference type="NCBI Taxonomy" id="112416"/>
    <lineage>
        <taxon>Eukaryota</taxon>
        <taxon>Fungi</taxon>
        <taxon>Dikarya</taxon>
        <taxon>Ascomycota</taxon>
        <taxon>Pezizomycotina</taxon>
        <taxon>Lecanoromycetes</taxon>
        <taxon>OSLEUM clade</taxon>
        <taxon>Lecanoromycetidae</taxon>
        <taxon>Lecanorales</taxon>
        <taxon>Lecanorineae</taxon>
        <taxon>Parmeliaceae</taxon>
        <taxon>Letharia</taxon>
    </lineage>
</organism>
<evidence type="ECO:0000313" key="1">
    <source>
        <dbReference type="EMBL" id="KAF6236712.1"/>
    </source>
</evidence>
<comment type="caution">
    <text evidence="1">The sequence shown here is derived from an EMBL/GenBank/DDBJ whole genome shotgun (WGS) entry which is preliminary data.</text>
</comment>
<reference evidence="1 2" key="1">
    <citation type="journal article" date="2020" name="Genomics">
        <title>Complete, high-quality genomes from long-read metagenomic sequencing of two wolf lichen thalli reveals enigmatic genome architecture.</title>
        <authorList>
            <person name="McKenzie S.K."/>
            <person name="Walston R.F."/>
            <person name="Allen J.L."/>
        </authorList>
    </citation>
    <scope>NUCLEOTIDE SEQUENCE [LARGE SCALE GENOMIC DNA]</scope>
    <source>
        <strain evidence="1">WasteWater2</strain>
    </source>
</reference>
<proteinExistence type="predicted"/>
<dbReference type="GeneID" id="59286667"/>
<dbReference type="Proteomes" id="UP000578531">
    <property type="component" value="Unassembled WGS sequence"/>
</dbReference>
<dbReference type="RefSeq" id="XP_037166045.1">
    <property type="nucleotide sequence ID" value="XM_037306921.1"/>
</dbReference>
<keyword evidence="2" id="KW-1185">Reference proteome</keyword>
<sequence length="124" mass="14490">MSEYPEVQVVLGWEPADASTQPVEDYMYRWGEFTPDPVFEDGKAAFCVYTYEQPNDRESVISQSFRIPRTVLDMEPNIHFRGMVVEKGRLEGIHREESGSYTLQMIDEKNHRRTLDFGKIKEIP</sequence>
<gene>
    <name evidence="1" type="ORF">HO173_005003</name>
</gene>
<dbReference type="EMBL" id="JACCJC010000017">
    <property type="protein sequence ID" value="KAF6236712.1"/>
    <property type="molecule type" value="Genomic_DNA"/>
</dbReference>
<evidence type="ECO:0000313" key="2">
    <source>
        <dbReference type="Proteomes" id="UP000578531"/>
    </source>
</evidence>
<accession>A0A8H6FXT2</accession>